<sequence length="192" mass="22626">FTKFVEPKVEPKVEEKRVSPQIPFRSYYSRISSLPEEKREENLILYGKEARRIIPTFPQFVPGREFSKDSTAAKLNIKESTLKYLGQLFPGIQFVEKRFHGSVLTSFSEEHMIAVEYREETHYRWPSEAKIPYKEFERLRAEDNQIEKICIQNNICLIVIVFSLEPKEIAEIIYCKLLDSVPFFDVDLIVQN</sequence>
<reference evidence="1" key="1">
    <citation type="submission" date="2018-10" db="EMBL/GenBank/DDBJ databases">
        <title>Hidden diversity of soil giant viruses.</title>
        <authorList>
            <person name="Schulz F."/>
            <person name="Alteio L."/>
            <person name="Goudeau D."/>
            <person name="Ryan E.M."/>
            <person name="Malmstrom R.R."/>
            <person name="Blanchard J."/>
            <person name="Woyke T."/>
        </authorList>
    </citation>
    <scope>NUCLEOTIDE SEQUENCE</scope>
    <source>
        <strain evidence="1">SOV1</strain>
    </source>
</reference>
<evidence type="ECO:0000313" key="1">
    <source>
        <dbReference type="EMBL" id="AYV86073.1"/>
    </source>
</evidence>
<accession>A0A3G5AJI6</accession>
<protein>
    <submittedName>
        <fullName evidence="1">Uncharacterized protein</fullName>
    </submittedName>
</protein>
<proteinExistence type="predicted"/>
<organism evidence="1">
    <name type="scientific">Solivirus sp</name>
    <dbReference type="NCBI Taxonomy" id="2487772"/>
    <lineage>
        <taxon>Viruses</taxon>
        <taxon>Pithoviruses</taxon>
    </lineage>
</organism>
<feature type="non-terminal residue" evidence="1">
    <location>
        <position position="1"/>
    </location>
</feature>
<dbReference type="EMBL" id="MK072493">
    <property type="protein sequence ID" value="AYV86073.1"/>
    <property type="molecule type" value="Genomic_DNA"/>
</dbReference>
<gene>
    <name evidence="1" type="ORF">Solivirus5_1</name>
</gene>
<name>A0A3G5AJI6_9VIRU</name>